<dbReference type="Proteomes" id="UP000007879">
    <property type="component" value="Unassembled WGS sequence"/>
</dbReference>
<dbReference type="Gene3D" id="3.90.79.10">
    <property type="entry name" value="Nucleoside Triphosphate Pyrophosphohydrolase"/>
    <property type="match status" value="1"/>
</dbReference>
<evidence type="ECO:0000256" key="10">
    <source>
        <dbReference type="ARBA" id="ARBA00022884"/>
    </source>
</evidence>
<evidence type="ECO:0000256" key="7">
    <source>
        <dbReference type="ARBA" id="ARBA00022723"/>
    </source>
</evidence>
<name>A0A1X7VT67_AMPQE</name>
<evidence type="ECO:0000256" key="21">
    <source>
        <dbReference type="ARBA" id="ARBA00031927"/>
    </source>
</evidence>
<evidence type="ECO:0000256" key="11">
    <source>
        <dbReference type="ARBA" id="ARBA00023242"/>
    </source>
</evidence>
<dbReference type="SUPFAM" id="SSF55811">
    <property type="entry name" value="Nudix"/>
    <property type="match status" value="1"/>
</dbReference>
<reference evidence="29" key="2">
    <citation type="submission" date="2017-05" db="UniProtKB">
        <authorList>
            <consortium name="EnsemblMetazoa"/>
        </authorList>
    </citation>
    <scope>IDENTIFICATION</scope>
</reference>
<organism evidence="29">
    <name type="scientific">Amphimedon queenslandica</name>
    <name type="common">Sponge</name>
    <dbReference type="NCBI Taxonomy" id="400682"/>
    <lineage>
        <taxon>Eukaryota</taxon>
        <taxon>Metazoa</taxon>
        <taxon>Porifera</taxon>
        <taxon>Demospongiae</taxon>
        <taxon>Heteroscleromorpha</taxon>
        <taxon>Haplosclerida</taxon>
        <taxon>Niphatidae</taxon>
        <taxon>Amphimedon</taxon>
    </lineage>
</organism>
<dbReference type="KEGG" id="aqu:100633071"/>
<dbReference type="CDD" id="cd03427">
    <property type="entry name" value="NUDIX_MTH1_Nudt1"/>
    <property type="match status" value="1"/>
</dbReference>
<dbReference type="FunCoup" id="A0A1X7VT67">
    <property type="interactions" value="55"/>
</dbReference>
<dbReference type="PROSITE" id="PS51462">
    <property type="entry name" value="NUDIX"/>
    <property type="match status" value="1"/>
</dbReference>
<evidence type="ECO:0000256" key="9">
    <source>
        <dbReference type="ARBA" id="ARBA00022842"/>
    </source>
</evidence>
<comment type="catalytic activity">
    <reaction evidence="23">
        <text>N(6)-methyl-ATP + H2O = N(6)-methyl-AMP + diphosphate + H(+)</text>
        <dbReference type="Rhea" id="RHEA:67608"/>
        <dbReference type="ChEBI" id="CHEBI:15377"/>
        <dbReference type="ChEBI" id="CHEBI:15378"/>
        <dbReference type="ChEBI" id="CHEBI:33019"/>
        <dbReference type="ChEBI" id="CHEBI:144842"/>
        <dbReference type="ChEBI" id="CHEBI:172873"/>
    </reaction>
    <physiologicalReaction direction="left-to-right" evidence="23">
        <dbReference type="Rhea" id="RHEA:67609"/>
    </physiologicalReaction>
</comment>
<evidence type="ECO:0000256" key="14">
    <source>
        <dbReference type="ARBA" id="ARBA00024486"/>
    </source>
</evidence>
<keyword evidence="11" id="KW-0539">Nucleus</keyword>
<comment type="catalytic activity">
    <reaction evidence="13">
        <text>2-oxo-dATP + H2O = 2-oxo-dAMP + diphosphate + H(+)</text>
        <dbReference type="Rhea" id="RHEA:31583"/>
        <dbReference type="ChEBI" id="CHEBI:15377"/>
        <dbReference type="ChEBI" id="CHEBI:15378"/>
        <dbReference type="ChEBI" id="CHEBI:33019"/>
        <dbReference type="ChEBI" id="CHEBI:63212"/>
        <dbReference type="ChEBI" id="CHEBI:77897"/>
        <dbReference type="EC" id="3.6.1.56"/>
    </reaction>
    <physiologicalReaction direction="left-to-right" evidence="13">
        <dbReference type="Rhea" id="RHEA:31584"/>
    </physiologicalReaction>
</comment>
<dbReference type="Pfam" id="PF00293">
    <property type="entry name" value="NUDIX"/>
    <property type="match status" value="1"/>
</dbReference>
<evidence type="ECO:0000256" key="6">
    <source>
        <dbReference type="ARBA" id="ARBA00022490"/>
    </source>
</evidence>
<dbReference type="PANTHER" id="PTHR43758">
    <property type="entry name" value="7,8-DIHYDRO-8-OXOGUANINE TRIPHOSPHATASE"/>
    <property type="match status" value="1"/>
</dbReference>
<evidence type="ECO:0000256" key="15">
    <source>
        <dbReference type="ARBA" id="ARBA00024596"/>
    </source>
</evidence>
<dbReference type="eggNOG" id="ENOG502S254">
    <property type="taxonomic scope" value="Eukaryota"/>
</dbReference>
<dbReference type="EnsemblMetazoa" id="Aqu2.1.43282_001">
    <property type="protein sequence ID" value="Aqu2.1.43282_001"/>
    <property type="gene ID" value="Aqu2.1.43282"/>
</dbReference>
<sequence>MPSRWMAHSSFSSDHFIGVDLLGVARAILGGAKIMSTCKNKVLTLVFVLRPGEVLLGYKKRGFAQGWWNGFGGKVEAGETIEEGAKRELHEESGLSVSNELDHVGVLMFEFVNDPVLLEVHVYRTYSYTGTPIETEEMKPQWFKHQDIPYKDMWPDDKLWYSLMLNGKYFNGNFKFEGLTNLLEYEINEITK</sequence>
<dbReference type="InterPro" id="IPR020476">
    <property type="entry name" value="Nudix_hydrolase"/>
</dbReference>
<dbReference type="InterPro" id="IPR015797">
    <property type="entry name" value="NUDIX_hydrolase-like_dom_sf"/>
</dbReference>
<dbReference type="InParanoid" id="A0A1X7VT67"/>
<dbReference type="InterPro" id="IPR003563">
    <property type="entry name" value="8ODP"/>
</dbReference>
<comment type="catalytic activity">
    <reaction evidence="24">
        <text>O(6)-methyl-dGTP + H2O = O(6)-methyl-dGMP + diphosphate + H(+)</text>
        <dbReference type="Rhea" id="RHEA:67600"/>
        <dbReference type="ChEBI" id="CHEBI:15377"/>
        <dbReference type="ChEBI" id="CHEBI:15378"/>
        <dbReference type="ChEBI" id="CHEBI:33019"/>
        <dbReference type="ChEBI" id="CHEBI:169974"/>
        <dbReference type="ChEBI" id="CHEBI:169975"/>
    </reaction>
    <physiologicalReaction direction="left-to-right" evidence="24">
        <dbReference type="Rhea" id="RHEA:67601"/>
    </physiologicalReaction>
</comment>
<evidence type="ECO:0000256" key="4">
    <source>
        <dbReference type="ARBA" id="ARBA00005582"/>
    </source>
</evidence>
<keyword evidence="9" id="KW-0460">Magnesium</keyword>
<evidence type="ECO:0000256" key="2">
    <source>
        <dbReference type="ARBA" id="ARBA00004123"/>
    </source>
</evidence>
<evidence type="ECO:0000256" key="17">
    <source>
        <dbReference type="ARBA" id="ARBA00026218"/>
    </source>
</evidence>
<keyword evidence="8 27" id="KW-0378">Hydrolase</keyword>
<feature type="domain" description="Nudix hydrolase" evidence="28">
    <location>
        <begin position="39"/>
        <end position="166"/>
    </location>
</feature>
<dbReference type="PRINTS" id="PR00502">
    <property type="entry name" value="NUDIXFAMILY"/>
</dbReference>
<dbReference type="OMA" id="MIEATLC"/>
<evidence type="ECO:0000256" key="18">
    <source>
        <dbReference type="ARBA" id="ARBA00029673"/>
    </source>
</evidence>
<reference evidence="30" key="1">
    <citation type="journal article" date="2010" name="Nature">
        <title>The Amphimedon queenslandica genome and the evolution of animal complexity.</title>
        <authorList>
            <person name="Srivastava M."/>
            <person name="Simakov O."/>
            <person name="Chapman J."/>
            <person name="Fahey B."/>
            <person name="Gauthier M.E."/>
            <person name="Mitros T."/>
            <person name="Richards G.S."/>
            <person name="Conaco C."/>
            <person name="Dacre M."/>
            <person name="Hellsten U."/>
            <person name="Larroux C."/>
            <person name="Putnam N.H."/>
            <person name="Stanke M."/>
            <person name="Adamska M."/>
            <person name="Darling A."/>
            <person name="Degnan S.M."/>
            <person name="Oakley T.H."/>
            <person name="Plachetzki D.C."/>
            <person name="Zhai Y."/>
            <person name="Adamski M."/>
            <person name="Calcino A."/>
            <person name="Cummins S.F."/>
            <person name="Goodstein D.M."/>
            <person name="Harris C."/>
            <person name="Jackson D.J."/>
            <person name="Leys S.P."/>
            <person name="Shu S."/>
            <person name="Woodcroft B.J."/>
            <person name="Vervoort M."/>
            <person name="Kosik K.S."/>
            <person name="Manning G."/>
            <person name="Degnan B.M."/>
            <person name="Rokhsar D.S."/>
        </authorList>
    </citation>
    <scope>NUCLEOTIDE SEQUENCE [LARGE SCALE GENOMIC DNA]</scope>
</reference>
<comment type="catalytic activity">
    <reaction evidence="15">
        <text>2-oxo-ATP + H2O = 2-oxo-AMP + diphosphate + H(+)</text>
        <dbReference type="Rhea" id="RHEA:67392"/>
        <dbReference type="ChEBI" id="CHEBI:15377"/>
        <dbReference type="ChEBI" id="CHEBI:15378"/>
        <dbReference type="ChEBI" id="CHEBI:33019"/>
        <dbReference type="ChEBI" id="CHEBI:71395"/>
        <dbReference type="ChEBI" id="CHEBI:172878"/>
    </reaction>
    <physiologicalReaction direction="left-to-right" evidence="15">
        <dbReference type="Rhea" id="RHEA:67393"/>
    </physiologicalReaction>
</comment>
<comment type="catalytic activity">
    <reaction evidence="25">
        <text>N(6)-methyl-dATP + H2O = N(6)-methyl-dAMP + diphosphate + H(+)</text>
        <dbReference type="Rhea" id="RHEA:67604"/>
        <dbReference type="ChEBI" id="CHEBI:15377"/>
        <dbReference type="ChEBI" id="CHEBI:15378"/>
        <dbReference type="ChEBI" id="CHEBI:33019"/>
        <dbReference type="ChEBI" id="CHEBI:169976"/>
        <dbReference type="ChEBI" id="CHEBI:172872"/>
    </reaction>
    <physiologicalReaction direction="left-to-right" evidence="25">
        <dbReference type="Rhea" id="RHEA:67605"/>
    </physiologicalReaction>
</comment>
<evidence type="ECO:0000256" key="23">
    <source>
        <dbReference type="ARBA" id="ARBA00048002"/>
    </source>
</evidence>
<dbReference type="GO" id="GO:0008413">
    <property type="term" value="F:8-oxo-7,8-dihydroguanosine triphosphate pyrophosphatase activity"/>
    <property type="evidence" value="ECO:0007669"/>
    <property type="project" value="InterPro"/>
</dbReference>
<evidence type="ECO:0000259" key="28">
    <source>
        <dbReference type="PROSITE" id="PS51462"/>
    </source>
</evidence>
<dbReference type="GO" id="GO:0046872">
    <property type="term" value="F:metal ion binding"/>
    <property type="evidence" value="ECO:0007669"/>
    <property type="project" value="UniProtKB-KW"/>
</dbReference>
<dbReference type="InterPro" id="IPR020084">
    <property type="entry name" value="NUDIX_hydrolase_CS"/>
</dbReference>
<comment type="subunit">
    <text evidence="5">Monomer.</text>
</comment>
<dbReference type="PRINTS" id="PR01403">
    <property type="entry name" value="8OXTPHPHTASE"/>
</dbReference>
<evidence type="ECO:0000256" key="25">
    <source>
        <dbReference type="ARBA" id="ARBA00049032"/>
    </source>
</evidence>
<dbReference type="STRING" id="400682.A0A1X7VT67"/>
<dbReference type="EC" id="3.6.1.56" evidence="16"/>
<dbReference type="GO" id="GO:0003723">
    <property type="term" value="F:RNA binding"/>
    <property type="evidence" value="ECO:0007669"/>
    <property type="project" value="UniProtKB-KW"/>
</dbReference>
<dbReference type="GO" id="GO:0005634">
    <property type="term" value="C:nucleus"/>
    <property type="evidence" value="ECO:0007669"/>
    <property type="project" value="UniProtKB-SubCell"/>
</dbReference>
<evidence type="ECO:0000256" key="1">
    <source>
        <dbReference type="ARBA" id="ARBA00001946"/>
    </source>
</evidence>
<evidence type="ECO:0000256" key="22">
    <source>
        <dbReference type="ARBA" id="ARBA00032071"/>
    </source>
</evidence>
<evidence type="ECO:0000256" key="19">
    <source>
        <dbReference type="ARBA" id="ARBA00030634"/>
    </source>
</evidence>
<comment type="similarity">
    <text evidence="4 27">Belongs to the Nudix hydrolase family.</text>
</comment>
<evidence type="ECO:0000256" key="8">
    <source>
        <dbReference type="ARBA" id="ARBA00022801"/>
    </source>
</evidence>
<dbReference type="GO" id="GO:0005737">
    <property type="term" value="C:cytoplasm"/>
    <property type="evidence" value="ECO:0007669"/>
    <property type="project" value="UniProtKB-SubCell"/>
</dbReference>
<evidence type="ECO:0000313" key="29">
    <source>
        <dbReference type="EnsemblMetazoa" id="Aqu2.1.43282_001"/>
    </source>
</evidence>
<dbReference type="InterPro" id="IPR000086">
    <property type="entry name" value="NUDIX_hydrolase_dom"/>
</dbReference>
<dbReference type="GO" id="GO:0042262">
    <property type="term" value="P:DNA protection"/>
    <property type="evidence" value="ECO:0007669"/>
    <property type="project" value="InterPro"/>
</dbReference>
<dbReference type="EnsemblMetazoa" id="XM_003382714.2">
    <property type="protein sequence ID" value="XP_003382762.2"/>
    <property type="gene ID" value="LOC100633071"/>
</dbReference>
<dbReference type="AlphaFoldDB" id="A0A1X7VT67"/>
<evidence type="ECO:0000256" key="5">
    <source>
        <dbReference type="ARBA" id="ARBA00011245"/>
    </source>
</evidence>
<comment type="catalytic activity">
    <reaction evidence="14">
        <text>8-oxo-dGTP + H2O = 8-oxo-dGMP + diphosphate + H(+)</text>
        <dbReference type="Rhea" id="RHEA:31575"/>
        <dbReference type="ChEBI" id="CHEBI:15377"/>
        <dbReference type="ChEBI" id="CHEBI:15378"/>
        <dbReference type="ChEBI" id="CHEBI:33019"/>
        <dbReference type="ChEBI" id="CHEBI:63224"/>
        <dbReference type="ChEBI" id="CHEBI:77896"/>
    </reaction>
    <physiologicalReaction direction="left-to-right" evidence="14">
        <dbReference type="Rhea" id="RHEA:31576"/>
    </physiologicalReaction>
</comment>
<comment type="function">
    <text evidence="26">Oxidized purine nucleoside triphosphate hydrolase which is a prominent sanitizer of the oxidized nucleotide pool. Catalyzes the hydrolysis of 2-oxo-dATP (2-hydroxy-dATP) into 2-oxo-dAMP. Also has a significant hydrolase activity toward 2-oxo-ATP, 8-oxo-dGTP and 8-oxo-dATP. Through the hydrolysis of oxidized purine nucleoside triphosphates, prevents their incorporation into DNA and the subsequent transversions A:T to C:G and G:C to T:A. Also catalyzes the hydrolysis of methylated purine nucleoside triphosphate preventing their integration into DNA. Through this antimutagenic activity protects cells from oxidative stress.</text>
</comment>
<comment type="cofactor">
    <cofactor evidence="1">
        <name>Mg(2+)</name>
        <dbReference type="ChEBI" id="CHEBI:18420"/>
    </cofactor>
</comment>
<evidence type="ECO:0000256" key="20">
    <source>
        <dbReference type="ARBA" id="ARBA00030682"/>
    </source>
</evidence>
<keyword evidence="10" id="KW-0694">RNA-binding</keyword>
<keyword evidence="6" id="KW-0963">Cytoplasm</keyword>
<evidence type="ECO:0000256" key="27">
    <source>
        <dbReference type="RuleBase" id="RU003476"/>
    </source>
</evidence>
<comment type="catalytic activity">
    <reaction evidence="12">
        <text>8-oxo-dATP + H2O = 8-oxo-dAMP + diphosphate + H(+)</text>
        <dbReference type="Rhea" id="RHEA:65396"/>
        <dbReference type="ChEBI" id="CHEBI:15377"/>
        <dbReference type="ChEBI" id="CHEBI:15378"/>
        <dbReference type="ChEBI" id="CHEBI:33019"/>
        <dbReference type="ChEBI" id="CHEBI:71361"/>
        <dbReference type="ChEBI" id="CHEBI:172871"/>
    </reaction>
    <physiologicalReaction direction="left-to-right" evidence="12">
        <dbReference type="Rhea" id="RHEA:65397"/>
    </physiologicalReaction>
</comment>
<evidence type="ECO:0000256" key="13">
    <source>
        <dbReference type="ARBA" id="ARBA00024459"/>
    </source>
</evidence>
<accession>A0A1X7VT67</accession>
<proteinExistence type="inferred from homology"/>
<keyword evidence="30" id="KW-1185">Reference proteome</keyword>
<dbReference type="PROSITE" id="PS00893">
    <property type="entry name" value="NUDIX_BOX"/>
    <property type="match status" value="1"/>
</dbReference>
<gene>
    <name evidence="29" type="primary">100633071</name>
</gene>
<dbReference type="PANTHER" id="PTHR43758:SF2">
    <property type="entry name" value="OXIDIZED PURINE NUCLEOSIDE TRIPHOSPHATE HYDROLASE"/>
    <property type="match status" value="1"/>
</dbReference>
<evidence type="ECO:0000256" key="12">
    <source>
        <dbReference type="ARBA" id="ARBA00024448"/>
    </source>
</evidence>
<keyword evidence="7" id="KW-0479">Metal-binding</keyword>
<evidence type="ECO:0000313" key="30">
    <source>
        <dbReference type="Proteomes" id="UP000007879"/>
    </source>
</evidence>
<evidence type="ECO:0000256" key="3">
    <source>
        <dbReference type="ARBA" id="ARBA00004496"/>
    </source>
</evidence>
<evidence type="ECO:0000256" key="26">
    <source>
        <dbReference type="ARBA" id="ARBA00053094"/>
    </source>
</evidence>
<evidence type="ECO:0000256" key="16">
    <source>
        <dbReference type="ARBA" id="ARBA00026103"/>
    </source>
</evidence>
<dbReference type="OrthoDB" id="408303at2759"/>
<dbReference type="GO" id="GO:0008828">
    <property type="term" value="F:dATP diphosphatase activity"/>
    <property type="evidence" value="ECO:0007669"/>
    <property type="project" value="UniProtKB-EC"/>
</dbReference>
<evidence type="ECO:0000256" key="24">
    <source>
        <dbReference type="ARBA" id="ARBA00048894"/>
    </source>
</evidence>
<protein>
    <recommendedName>
        <fullName evidence="17">Oxidized purine nucleoside triphosphate hydrolase</fullName>
        <ecNumber evidence="16">3.6.1.56</ecNumber>
    </recommendedName>
    <alternativeName>
        <fullName evidence="21">2-hydroxy-dATP diphosphatase</fullName>
    </alternativeName>
    <alternativeName>
        <fullName evidence="20">7,8-dihydro-8-oxoguanine triphosphatase</fullName>
    </alternativeName>
    <alternativeName>
        <fullName evidence="19">8-oxo-dGTPase</fullName>
    </alternativeName>
    <alternativeName>
        <fullName evidence="22">Methylated purine nucleoside triphosphate hydrolase</fullName>
    </alternativeName>
    <alternativeName>
        <fullName evidence="18">Nucleoside diphosphate-linked moiety X motif 1</fullName>
    </alternativeName>
</protein>
<comment type="subcellular location">
    <subcellularLocation>
        <location evidence="3">Cytoplasm</location>
    </subcellularLocation>
    <subcellularLocation>
        <location evidence="2">Nucleus</location>
    </subcellularLocation>
</comment>